<organism evidence="5 6">
    <name type="scientific">Mycolicibacterium litorale</name>
    <dbReference type="NCBI Taxonomy" id="758802"/>
    <lineage>
        <taxon>Bacteria</taxon>
        <taxon>Bacillati</taxon>
        <taxon>Actinomycetota</taxon>
        <taxon>Actinomycetes</taxon>
        <taxon>Mycobacteriales</taxon>
        <taxon>Mycobacteriaceae</taxon>
        <taxon>Mycolicibacterium</taxon>
    </lineage>
</organism>
<evidence type="ECO:0000256" key="3">
    <source>
        <dbReference type="ARBA" id="ARBA00023163"/>
    </source>
</evidence>
<evidence type="ECO:0000313" key="5">
    <source>
        <dbReference type="EMBL" id="BCI53820.1"/>
    </source>
</evidence>
<dbReference type="Pfam" id="PF02909">
    <property type="entry name" value="TetR_C_1"/>
    <property type="match status" value="1"/>
</dbReference>
<dbReference type="InterPro" id="IPR036271">
    <property type="entry name" value="Tet_transcr_reg_TetR-rel_C_sf"/>
</dbReference>
<reference evidence="5 6" key="1">
    <citation type="submission" date="2020-07" db="EMBL/GenBank/DDBJ databases">
        <title>Complete genome sequence of Mycolicibacterium litorale like strain isolated from cardiac implantable electronic device infection.</title>
        <authorList>
            <person name="Fukano H."/>
            <person name="Miyama H."/>
            <person name="Hoshino Y."/>
        </authorList>
    </citation>
    <scope>NUCLEOTIDE SEQUENCE [LARGE SCALE GENOMIC DNA]</scope>
    <source>
        <strain evidence="5 6">NIIDNTM18</strain>
    </source>
</reference>
<dbReference type="SUPFAM" id="SSF48498">
    <property type="entry name" value="Tetracyclin repressor-like, C-terminal domain"/>
    <property type="match status" value="1"/>
</dbReference>
<dbReference type="GO" id="GO:0000976">
    <property type="term" value="F:transcription cis-regulatory region binding"/>
    <property type="evidence" value="ECO:0007669"/>
    <property type="project" value="TreeGrafter"/>
</dbReference>
<evidence type="ECO:0000256" key="1">
    <source>
        <dbReference type="ARBA" id="ARBA00023015"/>
    </source>
</evidence>
<feature type="domain" description="Tetracycline repressor TetR C-terminal" evidence="4">
    <location>
        <begin position="105"/>
        <end position="253"/>
    </location>
</feature>
<dbReference type="AlphaFoldDB" id="A0A6S6PAT4"/>
<dbReference type="Gene3D" id="1.10.357.10">
    <property type="entry name" value="Tetracycline Repressor, domain 2"/>
    <property type="match status" value="1"/>
</dbReference>
<keyword evidence="3" id="KW-0804">Transcription</keyword>
<evidence type="ECO:0000313" key="6">
    <source>
        <dbReference type="Proteomes" id="UP000515734"/>
    </source>
</evidence>
<dbReference type="InterPro" id="IPR009057">
    <property type="entry name" value="Homeodomain-like_sf"/>
</dbReference>
<keyword evidence="1" id="KW-0805">Transcription regulation</keyword>
<sequence>MYETEYPYSVRKRKRGPIMDTIDLLWRRERPLPARRGRPPRFSADQIVAAAVEVADRLGLAFTLRDVAGALEVPVMTLYSYVRSREQLLELMADQCRADMEVTAPAGDWRARLTAVVADNMRLFDRHPWLAEIESERTVLGPGTLAKYERELAAVDALPLSDVDKDAALTLLLDFARSSARALAHARREREQEAPHQWWEREGAKLAALGITDRYPLASRIGSAAGAARGAAHDADAALAFGVDVLLNGLSAMRPATS</sequence>
<protein>
    <submittedName>
        <fullName evidence="5">TetR family transcriptional regulator</fullName>
    </submittedName>
</protein>
<dbReference type="SUPFAM" id="SSF46689">
    <property type="entry name" value="Homeodomain-like"/>
    <property type="match status" value="1"/>
</dbReference>
<dbReference type="InterPro" id="IPR050109">
    <property type="entry name" value="HTH-type_TetR-like_transc_reg"/>
</dbReference>
<keyword evidence="2" id="KW-0238">DNA-binding</keyword>
<dbReference type="InterPro" id="IPR004111">
    <property type="entry name" value="Repressor_TetR_C"/>
</dbReference>
<evidence type="ECO:0000256" key="2">
    <source>
        <dbReference type="ARBA" id="ARBA00023125"/>
    </source>
</evidence>
<name>A0A6S6PAT4_9MYCO</name>
<dbReference type="PANTHER" id="PTHR30055:SF151">
    <property type="entry name" value="TRANSCRIPTIONAL REGULATORY PROTEIN"/>
    <property type="match status" value="1"/>
</dbReference>
<dbReference type="Proteomes" id="UP000515734">
    <property type="component" value="Chromosome"/>
</dbReference>
<gene>
    <name evidence="5" type="ORF">NIIDNTM18_30980</name>
</gene>
<dbReference type="Gene3D" id="1.10.10.60">
    <property type="entry name" value="Homeodomain-like"/>
    <property type="match status" value="1"/>
</dbReference>
<dbReference type="GO" id="GO:0003700">
    <property type="term" value="F:DNA-binding transcription factor activity"/>
    <property type="evidence" value="ECO:0007669"/>
    <property type="project" value="TreeGrafter"/>
</dbReference>
<dbReference type="EMBL" id="AP023287">
    <property type="protein sequence ID" value="BCI53820.1"/>
    <property type="molecule type" value="Genomic_DNA"/>
</dbReference>
<evidence type="ECO:0000259" key="4">
    <source>
        <dbReference type="Pfam" id="PF02909"/>
    </source>
</evidence>
<proteinExistence type="predicted"/>
<dbReference type="GO" id="GO:0045892">
    <property type="term" value="P:negative regulation of DNA-templated transcription"/>
    <property type="evidence" value="ECO:0007669"/>
    <property type="project" value="InterPro"/>
</dbReference>
<dbReference type="PANTHER" id="PTHR30055">
    <property type="entry name" value="HTH-TYPE TRANSCRIPTIONAL REGULATOR RUTR"/>
    <property type="match status" value="1"/>
</dbReference>
<accession>A0A6S6PAT4</accession>